<keyword evidence="7" id="KW-1133">Transmembrane helix</keyword>
<evidence type="ECO:0000256" key="9">
    <source>
        <dbReference type="SAM" id="MobiDB-lite"/>
    </source>
</evidence>
<evidence type="ECO:0000256" key="1">
    <source>
        <dbReference type="ARBA" id="ARBA00004651"/>
    </source>
</evidence>
<evidence type="ECO:0000256" key="6">
    <source>
        <dbReference type="ARBA" id="ARBA00022840"/>
    </source>
</evidence>
<dbReference type="Gene3D" id="3.40.50.300">
    <property type="entry name" value="P-loop containing nucleotide triphosphate hydrolases"/>
    <property type="match status" value="1"/>
</dbReference>
<organism evidence="11 12">
    <name type="scientific">Georgenia halotolerans</name>
    <dbReference type="NCBI Taxonomy" id="3028317"/>
    <lineage>
        <taxon>Bacteria</taxon>
        <taxon>Bacillati</taxon>
        <taxon>Actinomycetota</taxon>
        <taxon>Actinomycetes</taxon>
        <taxon>Micrococcales</taxon>
        <taxon>Bogoriellaceae</taxon>
        <taxon>Georgenia</taxon>
    </lineage>
</organism>
<evidence type="ECO:0000313" key="11">
    <source>
        <dbReference type="EMBL" id="MDD9208007.1"/>
    </source>
</evidence>
<gene>
    <name evidence="11" type="ORF">PU560_16270</name>
</gene>
<dbReference type="Pfam" id="PF02706">
    <property type="entry name" value="Wzz"/>
    <property type="match status" value="1"/>
</dbReference>
<comment type="caution">
    <text evidence="11">The sequence shown here is derived from an EMBL/GenBank/DDBJ whole genome shotgun (WGS) entry which is preliminary data.</text>
</comment>
<keyword evidence="4" id="KW-0812">Transmembrane</keyword>
<evidence type="ECO:0000256" key="2">
    <source>
        <dbReference type="ARBA" id="ARBA00006683"/>
    </source>
</evidence>
<evidence type="ECO:0000313" key="12">
    <source>
        <dbReference type="Proteomes" id="UP001165561"/>
    </source>
</evidence>
<comment type="subcellular location">
    <subcellularLocation>
        <location evidence="1">Cell membrane</location>
        <topology evidence="1">Multi-pass membrane protein</topology>
    </subcellularLocation>
</comment>
<evidence type="ECO:0000256" key="8">
    <source>
        <dbReference type="ARBA" id="ARBA00023136"/>
    </source>
</evidence>
<keyword evidence="8" id="KW-0472">Membrane</keyword>
<evidence type="ECO:0000256" key="5">
    <source>
        <dbReference type="ARBA" id="ARBA00022741"/>
    </source>
</evidence>
<dbReference type="EC" id="2.7.10.2" evidence="11"/>
<keyword evidence="5" id="KW-0547">Nucleotide-binding</keyword>
<evidence type="ECO:0000259" key="10">
    <source>
        <dbReference type="Pfam" id="PF02706"/>
    </source>
</evidence>
<dbReference type="InterPro" id="IPR005702">
    <property type="entry name" value="Wzc-like_C"/>
</dbReference>
<evidence type="ECO:0000256" key="7">
    <source>
        <dbReference type="ARBA" id="ARBA00022989"/>
    </source>
</evidence>
<keyword evidence="3" id="KW-1003">Cell membrane</keyword>
<reference evidence="11" key="1">
    <citation type="submission" date="2023-02" db="EMBL/GenBank/DDBJ databases">
        <title>Georgenia sp.10Sc9-8, isolated from a soil sample collected from the Taklamakan desert.</title>
        <authorList>
            <person name="Liu S."/>
        </authorList>
    </citation>
    <scope>NUCLEOTIDE SEQUENCE</scope>
    <source>
        <strain evidence="11">10Sc9-8</strain>
    </source>
</reference>
<feature type="region of interest" description="Disordered" evidence="9">
    <location>
        <begin position="453"/>
        <end position="477"/>
    </location>
</feature>
<dbReference type="EMBL" id="JARACI010001181">
    <property type="protein sequence ID" value="MDD9208007.1"/>
    <property type="molecule type" value="Genomic_DNA"/>
</dbReference>
<comment type="similarity">
    <text evidence="2">Belongs to the CpsC/CapA family.</text>
</comment>
<dbReference type="CDD" id="cd05387">
    <property type="entry name" value="BY-kinase"/>
    <property type="match status" value="1"/>
</dbReference>
<dbReference type="InterPro" id="IPR027417">
    <property type="entry name" value="P-loop_NTPase"/>
</dbReference>
<name>A0ABT5U123_9MICO</name>
<dbReference type="GO" id="GO:0004715">
    <property type="term" value="F:non-membrane spanning protein tyrosine kinase activity"/>
    <property type="evidence" value="ECO:0007669"/>
    <property type="project" value="UniProtKB-EC"/>
</dbReference>
<dbReference type="InterPro" id="IPR050445">
    <property type="entry name" value="Bact_polysacc_biosynth/exp"/>
</dbReference>
<protein>
    <submittedName>
        <fullName evidence="11">Polysaccharide biosynthesis tyrosine autokinase</fullName>
        <ecNumber evidence="11">2.7.10.2</ecNumber>
    </submittedName>
</protein>
<sequence>MELSEYIAILRKRWVTVALATLATVAVTALVTLLATPMYSASARTFFSVQGGDSVADLNQGSTFAERQITSYAEVAESPLVLQPVIDELGLETTPSDLAESTLSTSVPAETVILSIEATHEDRELAADIANAVSEELADTVGDMSPPRPDGSDSVQATILATATVPEEPSSPNTTRNLALGLVLGLLLGVGLAVLREILDTKVRSERDITAVTDRAVIGNIMFDEAGGDQPVFMHQDPTGPRAEAVRRLRTNLQFVDLADKPSSIVVTSSVPGEGKTTTAINVALALADTGARVALVDADLRRPSVAEYLGLEGFVGLTTVLIGRAEISEVVQPVGETGLDVLPSGQVPPNPSELLGSAAMSALLTELTAAYDVVIIDSPPLLPVTDATVLSKLVGGALVIAGADRIHKAEFRQALDALEQVHARVLGVVLNKVERKQRGGYYYQYDSYAPAEPTGELAADKPNLLPGESVEHKPQR</sequence>
<proteinExistence type="inferred from homology"/>
<dbReference type="SUPFAM" id="SSF52540">
    <property type="entry name" value="P-loop containing nucleoside triphosphate hydrolases"/>
    <property type="match status" value="1"/>
</dbReference>
<dbReference type="NCBIfam" id="TIGR01007">
    <property type="entry name" value="eps_fam"/>
    <property type="match status" value="1"/>
</dbReference>
<dbReference type="PANTHER" id="PTHR32309">
    <property type="entry name" value="TYROSINE-PROTEIN KINASE"/>
    <property type="match status" value="1"/>
</dbReference>
<evidence type="ECO:0000256" key="4">
    <source>
        <dbReference type="ARBA" id="ARBA00022692"/>
    </source>
</evidence>
<keyword evidence="11" id="KW-0808">Transferase</keyword>
<evidence type="ECO:0000256" key="3">
    <source>
        <dbReference type="ARBA" id="ARBA00022475"/>
    </source>
</evidence>
<dbReference type="InterPro" id="IPR033756">
    <property type="entry name" value="YlxH/NBP35"/>
</dbReference>
<dbReference type="Pfam" id="PF10609">
    <property type="entry name" value="ParA"/>
    <property type="match status" value="1"/>
</dbReference>
<dbReference type="InterPro" id="IPR003856">
    <property type="entry name" value="LPS_length_determ_N"/>
</dbReference>
<feature type="domain" description="Polysaccharide chain length determinant N-terminal" evidence="10">
    <location>
        <begin position="2"/>
        <end position="89"/>
    </location>
</feature>
<keyword evidence="6" id="KW-0067">ATP-binding</keyword>
<dbReference type="Proteomes" id="UP001165561">
    <property type="component" value="Unassembled WGS sequence"/>
</dbReference>
<accession>A0ABT5U123</accession>
<keyword evidence="12" id="KW-1185">Reference proteome</keyword>
<dbReference type="PANTHER" id="PTHR32309:SF31">
    <property type="entry name" value="CAPSULAR EXOPOLYSACCHARIDE FAMILY"/>
    <property type="match status" value="1"/>
</dbReference>